<keyword evidence="2" id="KW-0238">DNA-binding</keyword>
<dbReference type="RefSeq" id="WP_038604094.1">
    <property type="nucleotide sequence ID" value="NZ_CP008944.1"/>
</dbReference>
<dbReference type="InterPro" id="IPR036390">
    <property type="entry name" value="WH_DNA-bd_sf"/>
</dbReference>
<dbReference type="Pfam" id="PF07729">
    <property type="entry name" value="FCD"/>
    <property type="match status" value="1"/>
</dbReference>
<dbReference type="SUPFAM" id="SSF46785">
    <property type="entry name" value="Winged helix' DNA-binding domain"/>
    <property type="match status" value="1"/>
</dbReference>
<proteinExistence type="predicted"/>
<accession>A0ABN4DBH3</accession>
<dbReference type="PANTHER" id="PTHR43537">
    <property type="entry name" value="TRANSCRIPTIONAL REGULATOR, GNTR FAMILY"/>
    <property type="match status" value="1"/>
</dbReference>
<gene>
    <name evidence="5" type="ORF">CATYP_00785</name>
</gene>
<dbReference type="Gene3D" id="1.20.120.530">
    <property type="entry name" value="GntR ligand-binding domain-like"/>
    <property type="match status" value="1"/>
</dbReference>
<keyword evidence="1" id="KW-0805">Transcription regulation</keyword>
<evidence type="ECO:0000313" key="5">
    <source>
        <dbReference type="EMBL" id="AIG63466.1"/>
    </source>
</evidence>
<dbReference type="InterPro" id="IPR011711">
    <property type="entry name" value="GntR_C"/>
</dbReference>
<evidence type="ECO:0000313" key="6">
    <source>
        <dbReference type="Proteomes" id="UP000028504"/>
    </source>
</evidence>
<evidence type="ECO:0000256" key="2">
    <source>
        <dbReference type="ARBA" id="ARBA00023125"/>
    </source>
</evidence>
<protein>
    <recommendedName>
        <fullName evidence="4">HTH gntR-type domain-containing protein</fullName>
    </recommendedName>
</protein>
<dbReference type="CDD" id="cd07377">
    <property type="entry name" value="WHTH_GntR"/>
    <property type="match status" value="1"/>
</dbReference>
<feature type="domain" description="HTH gntR-type" evidence="4">
    <location>
        <begin position="2"/>
        <end position="69"/>
    </location>
</feature>
<sequence>MTARAEDAARQIRGMISLGRLTPGQKIQEVSAAAELGVSRNTLREAFAMLTAEGTLDRQPNRGVFVTVPTPAEVSQLFDARAIVEPAAILWGEHLNAEAISAIVAEARAELASRRLAAVADANQRFHQQLFDAAPALSEFTFRMLAKMRLVFLLVVDVCPDFHAEYVEVNARLAELIADGQRGAAAEELRAELGRTSRRICSLLSGGDA</sequence>
<evidence type="ECO:0000259" key="4">
    <source>
        <dbReference type="PROSITE" id="PS50949"/>
    </source>
</evidence>
<dbReference type="InterPro" id="IPR036388">
    <property type="entry name" value="WH-like_DNA-bd_sf"/>
</dbReference>
<dbReference type="InterPro" id="IPR000524">
    <property type="entry name" value="Tscrpt_reg_HTH_GntR"/>
</dbReference>
<evidence type="ECO:0000256" key="3">
    <source>
        <dbReference type="ARBA" id="ARBA00023163"/>
    </source>
</evidence>
<dbReference type="InterPro" id="IPR008920">
    <property type="entry name" value="TF_FadR/GntR_C"/>
</dbReference>
<dbReference type="Proteomes" id="UP000028504">
    <property type="component" value="Chromosome"/>
</dbReference>
<dbReference type="PANTHER" id="PTHR43537:SF45">
    <property type="entry name" value="GNTR FAMILY REGULATORY PROTEIN"/>
    <property type="match status" value="1"/>
</dbReference>
<dbReference type="PROSITE" id="PS50949">
    <property type="entry name" value="HTH_GNTR"/>
    <property type="match status" value="1"/>
</dbReference>
<dbReference type="SUPFAM" id="SSF48008">
    <property type="entry name" value="GntR ligand-binding domain-like"/>
    <property type="match status" value="1"/>
</dbReference>
<dbReference type="SMART" id="SM00345">
    <property type="entry name" value="HTH_GNTR"/>
    <property type="match status" value="1"/>
</dbReference>
<reference evidence="5 6" key="1">
    <citation type="submission" date="2014-07" db="EMBL/GenBank/DDBJ databases">
        <title>Complete genome sequence of Corynebacterium atypicum DSM 44849: identifiction of the mycolic acid biosynthesis genes.</title>
        <authorList>
            <person name="Tippelt A."/>
            <person name="Mollmann S."/>
            <person name="Albersmeier A."/>
            <person name="Jaenicke S."/>
            <person name="Ruckert C."/>
            <person name="Tauch A."/>
        </authorList>
    </citation>
    <scope>NUCLEOTIDE SEQUENCE [LARGE SCALE GENOMIC DNA]</scope>
    <source>
        <strain evidence="5 6">R2070</strain>
    </source>
</reference>
<organism evidence="5 6">
    <name type="scientific">Corynebacterium atypicum</name>
    <dbReference type="NCBI Taxonomy" id="191610"/>
    <lineage>
        <taxon>Bacteria</taxon>
        <taxon>Bacillati</taxon>
        <taxon>Actinomycetota</taxon>
        <taxon>Actinomycetes</taxon>
        <taxon>Mycobacteriales</taxon>
        <taxon>Corynebacteriaceae</taxon>
        <taxon>Corynebacterium</taxon>
    </lineage>
</organism>
<keyword evidence="6" id="KW-1185">Reference proteome</keyword>
<keyword evidence="3" id="KW-0804">Transcription</keyword>
<dbReference type="Pfam" id="PF00392">
    <property type="entry name" value="GntR"/>
    <property type="match status" value="1"/>
</dbReference>
<name>A0ABN4DBH3_9CORY</name>
<evidence type="ECO:0000256" key="1">
    <source>
        <dbReference type="ARBA" id="ARBA00023015"/>
    </source>
</evidence>
<dbReference type="EMBL" id="CP008944">
    <property type="protein sequence ID" value="AIG63466.1"/>
    <property type="molecule type" value="Genomic_DNA"/>
</dbReference>
<dbReference type="Gene3D" id="1.10.10.10">
    <property type="entry name" value="Winged helix-like DNA-binding domain superfamily/Winged helix DNA-binding domain"/>
    <property type="match status" value="1"/>
</dbReference>